<dbReference type="OrthoDB" id="7089946at2759"/>
<gene>
    <name evidence="1" type="ORF">DIABBA_LOCUS9402</name>
</gene>
<dbReference type="AlphaFoldDB" id="A0A9N9T132"/>
<evidence type="ECO:0000313" key="1">
    <source>
        <dbReference type="EMBL" id="CAG9836309.1"/>
    </source>
</evidence>
<reference evidence="1" key="1">
    <citation type="submission" date="2022-01" db="EMBL/GenBank/DDBJ databases">
        <authorList>
            <person name="King R."/>
        </authorList>
    </citation>
    <scope>NUCLEOTIDE SEQUENCE</scope>
</reference>
<dbReference type="EMBL" id="OU898281">
    <property type="protein sequence ID" value="CAG9836309.1"/>
    <property type="molecule type" value="Genomic_DNA"/>
</dbReference>
<sequence>MFYTRIDLPFGSIDEFVPSCRVGRWYRRPGRGNLMRVDRSMSDEEVPIENALIWSELRILEAMKREVCDIALVQLSILLCHRQSYVRRTTSNKLYEALLVYGEDSKINPDNLDTIMAILSSTDWEKPIEEIRPIRNELCNLMGIRVPVQAKKKIISLF</sequence>
<evidence type="ECO:0000313" key="2">
    <source>
        <dbReference type="Proteomes" id="UP001153709"/>
    </source>
</evidence>
<dbReference type="Proteomes" id="UP001153709">
    <property type="component" value="Chromosome 6"/>
</dbReference>
<proteinExistence type="predicted"/>
<protein>
    <submittedName>
        <fullName evidence="1">Uncharacterized protein</fullName>
    </submittedName>
</protein>
<accession>A0A9N9T132</accession>
<name>A0A9N9T132_DIABA</name>
<organism evidence="1 2">
    <name type="scientific">Diabrotica balteata</name>
    <name type="common">Banded cucumber beetle</name>
    <dbReference type="NCBI Taxonomy" id="107213"/>
    <lineage>
        <taxon>Eukaryota</taxon>
        <taxon>Metazoa</taxon>
        <taxon>Ecdysozoa</taxon>
        <taxon>Arthropoda</taxon>
        <taxon>Hexapoda</taxon>
        <taxon>Insecta</taxon>
        <taxon>Pterygota</taxon>
        <taxon>Neoptera</taxon>
        <taxon>Endopterygota</taxon>
        <taxon>Coleoptera</taxon>
        <taxon>Polyphaga</taxon>
        <taxon>Cucujiformia</taxon>
        <taxon>Chrysomeloidea</taxon>
        <taxon>Chrysomelidae</taxon>
        <taxon>Galerucinae</taxon>
        <taxon>Diabroticina</taxon>
        <taxon>Diabroticites</taxon>
        <taxon>Diabrotica</taxon>
    </lineage>
</organism>
<keyword evidence="2" id="KW-1185">Reference proteome</keyword>